<dbReference type="RefSeq" id="WP_241996249.1">
    <property type="nucleotide sequence ID" value="NZ_SLWR01000007.1"/>
</dbReference>
<name>A0A4R2IQ68_9ACTN</name>
<dbReference type="Pfam" id="PF04255">
    <property type="entry name" value="DUF433"/>
    <property type="match status" value="1"/>
</dbReference>
<comment type="caution">
    <text evidence="1">The sequence shown here is derived from an EMBL/GenBank/DDBJ whole genome shotgun (WGS) entry which is preliminary data.</text>
</comment>
<organism evidence="1 2">
    <name type="scientific">Kribbella antiqua</name>
    <dbReference type="NCBI Taxonomy" id="2512217"/>
    <lineage>
        <taxon>Bacteria</taxon>
        <taxon>Bacillati</taxon>
        <taxon>Actinomycetota</taxon>
        <taxon>Actinomycetes</taxon>
        <taxon>Propionibacteriales</taxon>
        <taxon>Kribbellaceae</taxon>
        <taxon>Kribbella</taxon>
    </lineage>
</organism>
<sequence length="231" mass="25198">MMMMLAAGEGCYEAPRAAALAGVPLSTVYDWSRKGVVTPSISPVREKLWSYADLIQLRMVSWLRHPKEADDGAKVRATPMSEVRTTLTFMEAHGLDLWSGELGTQTATGLSVDRTGKLWIELPTGEFVDTAGRQTLKLGADYLDLLKPYTVAGLVGPHLLRPRSHLRIVPLKVAGEPHVERSRITTRTIAALHERGFNADRIAAMYEIEHAAVEQAIDLEAQLSSAAGIAA</sequence>
<protein>
    <submittedName>
        <fullName evidence="1">Uncharacterized protein DUF433</fullName>
    </submittedName>
</protein>
<proteinExistence type="predicted"/>
<dbReference type="InterPro" id="IPR036388">
    <property type="entry name" value="WH-like_DNA-bd_sf"/>
</dbReference>
<dbReference type="SUPFAM" id="SSF46689">
    <property type="entry name" value="Homeodomain-like"/>
    <property type="match status" value="1"/>
</dbReference>
<dbReference type="InterPro" id="IPR009057">
    <property type="entry name" value="Homeodomain-like_sf"/>
</dbReference>
<accession>A0A4R2IQ68</accession>
<dbReference type="EMBL" id="SLWR01000007">
    <property type="protein sequence ID" value="TCO46179.1"/>
    <property type="molecule type" value="Genomic_DNA"/>
</dbReference>
<evidence type="ECO:0000313" key="1">
    <source>
        <dbReference type="EMBL" id="TCO46179.1"/>
    </source>
</evidence>
<reference evidence="1 2" key="1">
    <citation type="journal article" date="2015" name="Stand. Genomic Sci.">
        <title>Genomic Encyclopedia of Bacterial and Archaeal Type Strains, Phase III: the genomes of soil and plant-associated and newly described type strains.</title>
        <authorList>
            <person name="Whitman W.B."/>
            <person name="Woyke T."/>
            <person name="Klenk H.P."/>
            <person name="Zhou Y."/>
            <person name="Lilburn T.G."/>
            <person name="Beck B.J."/>
            <person name="De Vos P."/>
            <person name="Vandamme P."/>
            <person name="Eisen J.A."/>
            <person name="Garrity G."/>
            <person name="Hugenholtz P."/>
            <person name="Kyrpides N.C."/>
        </authorList>
    </citation>
    <scope>NUCLEOTIDE SEQUENCE [LARGE SCALE GENOMIC DNA]</scope>
    <source>
        <strain evidence="1 2">VKM Ac-2541</strain>
    </source>
</reference>
<evidence type="ECO:0000313" key="2">
    <source>
        <dbReference type="Proteomes" id="UP000295573"/>
    </source>
</evidence>
<dbReference type="Gene3D" id="1.10.10.10">
    <property type="entry name" value="Winged helix-like DNA-binding domain superfamily/Winged helix DNA-binding domain"/>
    <property type="match status" value="1"/>
</dbReference>
<dbReference type="AlphaFoldDB" id="A0A4R2IQ68"/>
<dbReference type="InterPro" id="IPR007367">
    <property type="entry name" value="DUF433"/>
</dbReference>
<gene>
    <name evidence="1" type="ORF">EV646_107201</name>
</gene>
<dbReference type="Proteomes" id="UP000295573">
    <property type="component" value="Unassembled WGS sequence"/>
</dbReference>
<keyword evidence="2" id="KW-1185">Reference proteome</keyword>